<feature type="chain" id="PRO_5012172738" description="TonB-dependent receptor" evidence="1">
    <location>
        <begin position="26"/>
        <end position="1138"/>
    </location>
</feature>
<keyword evidence="1" id="KW-0732">Signal</keyword>
<dbReference type="Proteomes" id="UP000202922">
    <property type="component" value="Unassembled WGS sequence"/>
</dbReference>
<evidence type="ECO:0000256" key="1">
    <source>
        <dbReference type="SAM" id="SignalP"/>
    </source>
</evidence>
<feature type="signal peptide" evidence="1">
    <location>
        <begin position="1"/>
        <end position="25"/>
    </location>
</feature>
<name>A0A238L8K2_9RHOB</name>
<protein>
    <recommendedName>
        <fullName evidence="4">TonB-dependent receptor</fullName>
    </recommendedName>
</protein>
<reference evidence="3" key="1">
    <citation type="submission" date="2017-05" db="EMBL/GenBank/DDBJ databases">
        <authorList>
            <person name="Rodrigo-Torres L."/>
            <person name="Arahal R. D."/>
            <person name="Lucena T."/>
        </authorList>
    </citation>
    <scope>NUCLEOTIDE SEQUENCE [LARGE SCALE GENOMIC DNA]</scope>
    <source>
        <strain evidence="3">CECT 8621</strain>
    </source>
</reference>
<sequence>MIDSKMKKAVSLLLTSSALSLYAGAGLGQDAGFSILVNGETIAGDVVDVKQTREADIALRDADIQVRYDGFAAEPRLDVQTIGGSGPFVAGDTVTFQSRMNYPAYVTRGEVRIIDLGTPSGAKTVAVLPILPNGRVQAALPEGKQLVFTHRVYDERGRFDETKPLSLTEGAARPISEVAEEGTDRTAKRSIPVNGGAVTISGSDVRPGARVVALGETITPAADNSFVIQRILPPGDYPVEVRVTDSQRQQVLERDINIPKSEWFGVGIVDLTFGKAFGDDVAVETGSYSRGRLAFYTKGKLANGITVTASADTGEEDLEDILSKFDEKKPRALLGRLNDDLAYPVYGDDSTTVNDAPTSGKFYVRVEQGDNHAVWGDFKSSINGSEFLRNERTLYGLQAVYKTPDYRPNGAPVAEIEVYAAQPDNLPQREIFRGTGGSSYVLRRQDISVGSETLSVEVRDATTGRVVDRKLLTYGVDYDINYVQGIVLLRKPLSGSTSDGSLIVNNPGGDNTVNLVAQYEYTPTLELDGFSYGGRAQSWVTDNLRIGATAMVENTGLAEQNAYGIDLRYQHSETTYLEMEYAQTDGPGFGFASSTDGGLTTDDTATAGGAGDGRAIRVEGQVDLADVAPGRSGVVGGYFEDREVGFSTLDYQVTDDQTLWGVFAQVDLSPSTSLNFFYDDFDEATGKTLREGGLDITHAVNDRTTLSFGLEHLDRNTPTSAALTGSRTDVAVRVDHQRNDDLTLYGYAQGSVEVSGGLERNDRVGIGAEMQVSDQLRVTGEVSGGTTGAGARLLAEFDQDENNSVYFGYTLDPERDLGSSLSGNDAGTYVVGARRRLNEQTRVFGENTYDMFGERTSLTSLYGVEYQPNKFLTYTGGLEVGRVADDANGDFDRNALSFGVVYQDEAGLSARGRLEYRNERGVDGASNRDSDTWLLSAGARYKIDENQRLLFNLDALRTDSSLTGLPDSEYAEASLGYAYRPVDNDRLNILAKYTFLYDMAGQTVNGVANSGPLQRSHVFSLDGSYDLSPKWTLGGKIGGRFSEQAASGTNSFQSNDAWLATANVRYHAVHNWDVLVEGRALRAQDIGTTEYGLVAAVYRHVGDNAKIGVGYNAGSFSDDLRDVVYDDKGFFINAVLKF</sequence>
<dbReference type="RefSeq" id="WP_141137917.1">
    <property type="nucleotide sequence ID" value="NZ_FXYE01000004.1"/>
</dbReference>
<dbReference type="OrthoDB" id="9773411at2"/>
<dbReference type="AlphaFoldDB" id="A0A238L8K2"/>
<dbReference type="SUPFAM" id="SSF56935">
    <property type="entry name" value="Porins"/>
    <property type="match status" value="2"/>
</dbReference>
<evidence type="ECO:0000313" key="2">
    <source>
        <dbReference type="EMBL" id="SMX51150.1"/>
    </source>
</evidence>
<gene>
    <name evidence="2" type="ORF">COL8621_03680</name>
</gene>
<evidence type="ECO:0008006" key="4">
    <source>
        <dbReference type="Google" id="ProtNLM"/>
    </source>
</evidence>
<accession>A0A238L8K2</accession>
<proteinExistence type="predicted"/>
<organism evidence="2 3">
    <name type="scientific">Actibacterium lipolyticum</name>
    <dbReference type="NCBI Taxonomy" id="1524263"/>
    <lineage>
        <taxon>Bacteria</taxon>
        <taxon>Pseudomonadati</taxon>
        <taxon>Pseudomonadota</taxon>
        <taxon>Alphaproteobacteria</taxon>
        <taxon>Rhodobacterales</taxon>
        <taxon>Roseobacteraceae</taxon>
        <taxon>Actibacterium</taxon>
    </lineage>
</organism>
<keyword evidence="3" id="KW-1185">Reference proteome</keyword>
<evidence type="ECO:0000313" key="3">
    <source>
        <dbReference type="Proteomes" id="UP000202922"/>
    </source>
</evidence>
<dbReference type="EMBL" id="FXYE01000004">
    <property type="protein sequence ID" value="SMX51150.1"/>
    <property type="molecule type" value="Genomic_DNA"/>
</dbReference>